<proteinExistence type="predicted"/>
<comment type="caution">
    <text evidence="3">The sequence shown here is derived from an EMBL/GenBank/DDBJ whole genome shotgun (WGS) entry which is preliminary data.</text>
</comment>
<dbReference type="EMBL" id="VZPB01000081">
    <property type="protein sequence ID" value="KAB0574028.1"/>
    <property type="molecule type" value="Genomic_DNA"/>
</dbReference>
<evidence type="ECO:0000313" key="3">
    <source>
        <dbReference type="EMBL" id="KAB0574028.1"/>
    </source>
</evidence>
<dbReference type="SUPFAM" id="SSF46689">
    <property type="entry name" value="Homeodomain-like"/>
    <property type="match status" value="1"/>
</dbReference>
<evidence type="ECO:0000256" key="1">
    <source>
        <dbReference type="SAM" id="MobiDB-lite"/>
    </source>
</evidence>
<dbReference type="Gene3D" id="1.10.10.60">
    <property type="entry name" value="Homeodomain-like"/>
    <property type="match status" value="1"/>
</dbReference>
<dbReference type="RefSeq" id="WP_310734183.1">
    <property type="nucleotide sequence ID" value="NZ_VZPB01000081.1"/>
</dbReference>
<dbReference type="PRINTS" id="PR01590">
    <property type="entry name" value="HTHFIS"/>
</dbReference>
<feature type="region of interest" description="Disordered" evidence="1">
    <location>
        <begin position="1"/>
        <end position="32"/>
    </location>
</feature>
<reference evidence="3 4" key="1">
    <citation type="submission" date="2019-09" db="EMBL/GenBank/DDBJ databases">
        <title>Draft genome sequences of 48 bacterial type strains from the CCUG.</title>
        <authorList>
            <person name="Tunovic T."/>
            <person name="Pineiro-Iglesias B."/>
            <person name="Unosson C."/>
            <person name="Inganas E."/>
            <person name="Ohlen M."/>
            <person name="Cardew S."/>
            <person name="Jensie-Markopoulos S."/>
            <person name="Salva-Serra F."/>
            <person name="Jaen-Luchoro D."/>
            <person name="Karlsson R."/>
            <person name="Svensson-Stadler L."/>
            <person name="Chun J."/>
            <person name="Moore E."/>
        </authorList>
    </citation>
    <scope>NUCLEOTIDE SEQUENCE [LARGE SCALE GENOMIC DNA]</scope>
    <source>
        <strain evidence="3 4">CCUG 30977</strain>
    </source>
</reference>
<name>A0A643F6W0_IDEDE</name>
<evidence type="ECO:0000259" key="2">
    <source>
        <dbReference type="Pfam" id="PF02954"/>
    </source>
</evidence>
<dbReference type="InterPro" id="IPR009057">
    <property type="entry name" value="Homeodomain-like_sf"/>
</dbReference>
<organism evidence="3 4">
    <name type="scientific">Ideonella dechloratans</name>
    <dbReference type="NCBI Taxonomy" id="36863"/>
    <lineage>
        <taxon>Bacteria</taxon>
        <taxon>Pseudomonadati</taxon>
        <taxon>Pseudomonadota</taxon>
        <taxon>Betaproteobacteria</taxon>
        <taxon>Burkholderiales</taxon>
        <taxon>Sphaerotilaceae</taxon>
        <taxon>Ideonella</taxon>
    </lineage>
</organism>
<feature type="domain" description="DNA binding HTH" evidence="2">
    <location>
        <begin position="28"/>
        <end position="62"/>
    </location>
</feature>
<dbReference type="Proteomes" id="UP000430120">
    <property type="component" value="Unassembled WGS sequence"/>
</dbReference>
<feature type="compositionally biased region" description="Low complexity" evidence="1">
    <location>
        <begin position="23"/>
        <end position="32"/>
    </location>
</feature>
<feature type="non-terminal residue" evidence="3">
    <location>
        <position position="1"/>
    </location>
</feature>
<keyword evidence="4" id="KW-1185">Reference proteome</keyword>
<dbReference type="InterPro" id="IPR002197">
    <property type="entry name" value="HTH_Fis"/>
</dbReference>
<dbReference type="GO" id="GO:0043565">
    <property type="term" value="F:sequence-specific DNA binding"/>
    <property type="evidence" value="ECO:0007669"/>
    <property type="project" value="InterPro"/>
</dbReference>
<gene>
    <name evidence="3" type="ORF">F7Q92_19985</name>
</gene>
<accession>A0A643F6W0</accession>
<dbReference type="Pfam" id="PF02954">
    <property type="entry name" value="HTH_8"/>
    <property type="match status" value="1"/>
</dbReference>
<evidence type="ECO:0000313" key="4">
    <source>
        <dbReference type="Proteomes" id="UP000430120"/>
    </source>
</evidence>
<dbReference type="AlphaFoldDB" id="A0A643F6W0"/>
<protein>
    <submittedName>
        <fullName evidence="3">Nitric oxide reductase transcription regulator</fullName>
    </submittedName>
</protein>
<sequence>AGLPAATPSEGLPVDPARPALPPRQAARQAQAQSIRAALDAAQGNWAQAARALGVDPSNLHKLARRLGLK</sequence>